<evidence type="ECO:0000256" key="1">
    <source>
        <dbReference type="ARBA" id="ARBA00004448"/>
    </source>
</evidence>
<evidence type="ECO:0000256" key="7">
    <source>
        <dbReference type="ARBA" id="ARBA00022692"/>
    </source>
</evidence>
<evidence type="ECO:0000313" key="22">
    <source>
        <dbReference type="EMBL" id="AJT35537.1"/>
    </source>
</evidence>
<dbReference type="InterPro" id="IPR036257">
    <property type="entry name" value="Cyt_c_oxidase_su2_TM_sf"/>
</dbReference>
<dbReference type="Gene3D" id="2.60.40.420">
    <property type="entry name" value="Cupredoxins - blue copper proteins"/>
    <property type="match status" value="1"/>
</dbReference>
<keyword evidence="11" id="KW-1278">Translocase</keyword>
<evidence type="ECO:0000256" key="6">
    <source>
        <dbReference type="ARBA" id="ARBA00022660"/>
    </source>
</evidence>
<feature type="domain" description="Cytochrome oxidase subunit II copper A binding" evidence="20">
    <location>
        <begin position="92"/>
        <end position="223"/>
    </location>
</feature>
<keyword evidence="9 18" id="KW-0999">Mitochondrion inner membrane</keyword>
<evidence type="ECO:0000256" key="16">
    <source>
        <dbReference type="ARBA" id="ARBA00023136"/>
    </source>
</evidence>
<comment type="subcellular location">
    <subcellularLocation>
        <location evidence="1 18">Mitochondrion inner membrane</location>
        <topology evidence="1 18">Multi-pass membrane protein</topology>
    </subcellularLocation>
</comment>
<dbReference type="AlphaFoldDB" id="A0A0R5ZU96"/>
<dbReference type="InterPro" id="IPR008972">
    <property type="entry name" value="Cupredoxin"/>
</dbReference>
<evidence type="ECO:0000256" key="10">
    <source>
        <dbReference type="ARBA" id="ARBA00022842"/>
    </source>
</evidence>
<dbReference type="InterPro" id="IPR002429">
    <property type="entry name" value="CcO_II-like_C"/>
</dbReference>
<dbReference type="InterPro" id="IPR045187">
    <property type="entry name" value="CcO_II"/>
</dbReference>
<dbReference type="GO" id="GO:0005743">
    <property type="term" value="C:mitochondrial inner membrane"/>
    <property type="evidence" value="ECO:0007669"/>
    <property type="project" value="UniProtKB-SubCell"/>
</dbReference>
<protein>
    <recommendedName>
        <fullName evidence="4 18">Cytochrome c oxidase subunit 2</fullName>
    </recommendedName>
</protein>
<dbReference type="CDD" id="cd13912">
    <property type="entry name" value="CcO_II_C"/>
    <property type="match status" value="1"/>
</dbReference>
<evidence type="ECO:0000256" key="18">
    <source>
        <dbReference type="RuleBase" id="RU000457"/>
    </source>
</evidence>
<dbReference type="FunFam" id="2.60.40.420:FF:000001">
    <property type="entry name" value="Cytochrome c oxidase subunit 2"/>
    <property type="match status" value="1"/>
</dbReference>
<keyword evidence="15 18" id="KW-0496">Mitochondrion</keyword>
<keyword evidence="5 18" id="KW-0813">Transport</keyword>
<organism evidence="22">
    <name type="scientific">Phrixothrix hirtus</name>
    <name type="common">Brazilian railroad worm</name>
    <dbReference type="NCBI Taxonomy" id="94779"/>
    <lineage>
        <taxon>Eukaryota</taxon>
        <taxon>Metazoa</taxon>
        <taxon>Ecdysozoa</taxon>
        <taxon>Arthropoda</taxon>
        <taxon>Hexapoda</taxon>
        <taxon>Insecta</taxon>
        <taxon>Pterygota</taxon>
        <taxon>Neoptera</taxon>
        <taxon>Endopterygota</taxon>
        <taxon>Coleoptera</taxon>
        <taxon>Polyphaga</taxon>
        <taxon>Elateriformia</taxon>
        <taxon>Elateroidea</taxon>
        <taxon>Phengodidae</taxon>
        <taxon>Mastinocerinae</taxon>
        <taxon>Phrixothrix</taxon>
    </lineage>
</organism>
<dbReference type="GO" id="GO:0042773">
    <property type="term" value="P:ATP synthesis coupled electron transport"/>
    <property type="evidence" value="ECO:0007669"/>
    <property type="project" value="TreeGrafter"/>
</dbReference>
<keyword evidence="7 18" id="KW-0812">Transmembrane</keyword>
<comment type="function">
    <text evidence="18">Component of the cytochrome c oxidase, the last enzyme in the mitochondrial electron transport chain which drives oxidative phosphorylation. The respiratory chain contains 3 multisubunit complexes succinate dehydrogenase (complex II, CII), ubiquinol-cytochrome c oxidoreductase (cytochrome b-c1 complex, complex III, CIII) and cytochrome c oxidase (complex IV, CIV), that cooperate to transfer electrons derived from NADH and succinate to molecular oxygen, creating an electrochemical gradient over the inner membrane that drives transmembrane transport and the ATP synthase. Cytochrome c oxidase is the component of the respiratory chain that catalyzes the reduction of oxygen to water. Electrons originating from reduced cytochrome c in the intermembrane space (IMS) are transferred via the dinuclear copper A center (CU(A)) of subunit 2 and heme A of subunit 1 to the active site in subunit 1, a binuclear center (BNC) formed by heme A3 and copper B (CU(B)). The BNC reduces molecular oxygen to 2 water molecules using 4 electrons from cytochrome c in the IMS and 4 protons from the mitochondrial matrix.</text>
</comment>
<keyword evidence="10" id="KW-0460">Magnesium</keyword>
<evidence type="ECO:0000259" key="20">
    <source>
        <dbReference type="PROSITE" id="PS50857"/>
    </source>
</evidence>
<dbReference type="PRINTS" id="PR01166">
    <property type="entry name" value="CYCOXIDASEII"/>
</dbReference>
<reference evidence="22" key="1">
    <citation type="submission" date="2014-10" db="EMBL/GenBank/DDBJ databases">
        <title>Organization and comparative analysis of the mitochondrial genome of bioluminescent Elateroidea (Coleoptera:Polyphaga).</title>
        <authorList>
            <person name="Amaral D.T."/>
            <person name="Mitani Y."/>
            <person name="Ohmiya Y."/>
            <person name="Viviani V.R."/>
        </authorList>
    </citation>
    <scope>NUCLEOTIDE SEQUENCE</scope>
</reference>
<keyword evidence="16 18" id="KW-0472">Membrane</keyword>
<dbReference type="PANTHER" id="PTHR22888">
    <property type="entry name" value="CYTOCHROME C OXIDASE, SUBUNIT II"/>
    <property type="match status" value="1"/>
</dbReference>
<dbReference type="GO" id="GO:0005507">
    <property type="term" value="F:copper ion binding"/>
    <property type="evidence" value="ECO:0007669"/>
    <property type="project" value="InterPro"/>
</dbReference>
<evidence type="ECO:0000256" key="11">
    <source>
        <dbReference type="ARBA" id="ARBA00022967"/>
    </source>
</evidence>
<comment type="similarity">
    <text evidence="2 18">Belongs to the cytochrome c oxidase subunit 2 family.</text>
</comment>
<comment type="catalytic activity">
    <reaction evidence="17">
        <text>4 Fe(II)-[cytochrome c] + O2 + 8 H(+)(in) = 4 Fe(III)-[cytochrome c] + 2 H2O + 4 H(+)(out)</text>
        <dbReference type="Rhea" id="RHEA:11436"/>
        <dbReference type="Rhea" id="RHEA-COMP:10350"/>
        <dbReference type="Rhea" id="RHEA-COMP:14399"/>
        <dbReference type="ChEBI" id="CHEBI:15377"/>
        <dbReference type="ChEBI" id="CHEBI:15378"/>
        <dbReference type="ChEBI" id="CHEBI:15379"/>
        <dbReference type="ChEBI" id="CHEBI:29033"/>
        <dbReference type="ChEBI" id="CHEBI:29034"/>
        <dbReference type="EC" id="7.1.1.9"/>
    </reaction>
    <physiologicalReaction direction="left-to-right" evidence="17">
        <dbReference type="Rhea" id="RHEA:11437"/>
    </physiologicalReaction>
</comment>
<evidence type="ECO:0000256" key="14">
    <source>
        <dbReference type="ARBA" id="ARBA00023008"/>
    </source>
</evidence>
<evidence type="ECO:0000256" key="3">
    <source>
        <dbReference type="ARBA" id="ARBA00011164"/>
    </source>
</evidence>
<dbReference type="SUPFAM" id="SSF81464">
    <property type="entry name" value="Cytochrome c oxidase subunit II-like, transmembrane region"/>
    <property type="match status" value="1"/>
</dbReference>
<gene>
    <name evidence="22" type="primary">COX2</name>
</gene>
<dbReference type="InterPro" id="IPR011759">
    <property type="entry name" value="Cyt_c_oxidase_su2_TM_dom"/>
</dbReference>
<feature type="transmembrane region" description="Helical" evidence="19">
    <location>
        <begin position="21"/>
        <end position="43"/>
    </location>
</feature>
<accession>A0A0R5ZU96</accession>
<evidence type="ECO:0000256" key="2">
    <source>
        <dbReference type="ARBA" id="ARBA00007866"/>
    </source>
</evidence>
<dbReference type="GO" id="GO:0004129">
    <property type="term" value="F:cytochrome-c oxidase activity"/>
    <property type="evidence" value="ECO:0007669"/>
    <property type="project" value="UniProtKB-EC"/>
</dbReference>
<evidence type="ECO:0000259" key="21">
    <source>
        <dbReference type="PROSITE" id="PS50999"/>
    </source>
</evidence>
<evidence type="ECO:0000256" key="5">
    <source>
        <dbReference type="ARBA" id="ARBA00022448"/>
    </source>
</evidence>
<dbReference type="InterPro" id="IPR001505">
    <property type="entry name" value="Copper_CuA"/>
</dbReference>
<keyword evidence="12 18" id="KW-0249">Electron transport</keyword>
<keyword evidence="6 18" id="KW-0679">Respiratory chain</keyword>
<evidence type="ECO:0000256" key="4">
    <source>
        <dbReference type="ARBA" id="ARBA00015946"/>
    </source>
</evidence>
<dbReference type="InterPro" id="IPR034210">
    <property type="entry name" value="CcO_II_C"/>
</dbReference>
<feature type="transmembrane region" description="Helical" evidence="19">
    <location>
        <begin position="63"/>
        <end position="87"/>
    </location>
</feature>
<dbReference type="PROSITE" id="PS00078">
    <property type="entry name" value="COX2"/>
    <property type="match status" value="1"/>
</dbReference>
<dbReference type="EMBL" id="KM923891">
    <property type="protein sequence ID" value="AJT35537.1"/>
    <property type="molecule type" value="Genomic_DNA"/>
</dbReference>
<evidence type="ECO:0000256" key="8">
    <source>
        <dbReference type="ARBA" id="ARBA00022723"/>
    </source>
</evidence>
<evidence type="ECO:0000256" key="15">
    <source>
        <dbReference type="ARBA" id="ARBA00023128"/>
    </source>
</evidence>
<dbReference type="Gene3D" id="1.10.287.90">
    <property type="match status" value="1"/>
</dbReference>
<dbReference type="PANTHER" id="PTHR22888:SF9">
    <property type="entry name" value="CYTOCHROME C OXIDASE SUBUNIT 2"/>
    <property type="match status" value="1"/>
</dbReference>
<comment type="cofactor">
    <cofactor evidence="18">
        <name>Cu cation</name>
        <dbReference type="ChEBI" id="CHEBI:23378"/>
    </cofactor>
    <text evidence="18">Binds a copper A center.</text>
</comment>
<geneLocation type="mitochondrion" evidence="22"/>
<keyword evidence="8 18" id="KW-0479">Metal-binding</keyword>
<dbReference type="PROSITE" id="PS50999">
    <property type="entry name" value="COX2_TM"/>
    <property type="match status" value="1"/>
</dbReference>
<keyword evidence="13 19" id="KW-1133">Transmembrane helix</keyword>
<comment type="subunit">
    <text evidence="3">Component of the cytochrome c oxidase (complex IV, CIV), a multisubunit enzyme composed of a catalytic core of 3 subunits and several supernumerary subunits. The complex exists as a monomer or a dimer and forms supercomplexes (SCs) in the inner mitochondrial membrane with ubiquinol-cytochrome c oxidoreductase (cytochrome b-c1 complex, complex III, CIII).</text>
</comment>
<evidence type="ECO:0000256" key="12">
    <source>
        <dbReference type="ARBA" id="ARBA00022982"/>
    </source>
</evidence>
<sequence>MTSWSEMNNQDSKSPYMEQMIFFHDYTTIILTIIMIIISFMMISNFFNKFIDRFTMENQMIEMTWTIVPMVTLMFIAIPSLQLLYLIEEINFPMLTIKSIGHQWYWSYELSDFKNIEFDSFMKKSMKNFEFRFFDVDNCLPVPYKSQIRLLSTSTDVIHSWTIPSTGIKIDANPGRINQSSMYTNQSSIFYGQCSAICGMNHSFMPIAIESIKLSNFINWVKNF</sequence>
<dbReference type="Pfam" id="PF00116">
    <property type="entry name" value="COX2"/>
    <property type="match status" value="1"/>
</dbReference>
<dbReference type="Pfam" id="PF02790">
    <property type="entry name" value="COX2_TM"/>
    <property type="match status" value="1"/>
</dbReference>
<evidence type="ECO:0000256" key="19">
    <source>
        <dbReference type="SAM" id="Phobius"/>
    </source>
</evidence>
<dbReference type="PROSITE" id="PS50857">
    <property type="entry name" value="COX2_CUA"/>
    <property type="match status" value="1"/>
</dbReference>
<name>A0A0R5ZU96_PHRHR</name>
<dbReference type="SUPFAM" id="SSF49503">
    <property type="entry name" value="Cupredoxins"/>
    <property type="match status" value="1"/>
</dbReference>
<keyword evidence="14 18" id="KW-0186">Copper</keyword>
<evidence type="ECO:0000256" key="17">
    <source>
        <dbReference type="ARBA" id="ARBA00049512"/>
    </source>
</evidence>
<feature type="domain" description="Cytochrome oxidase subunit II transmembrane region profile" evidence="21">
    <location>
        <begin position="1"/>
        <end position="91"/>
    </location>
</feature>
<proteinExistence type="inferred from homology"/>
<evidence type="ECO:0000256" key="13">
    <source>
        <dbReference type="ARBA" id="ARBA00022989"/>
    </source>
</evidence>
<evidence type="ECO:0000256" key="9">
    <source>
        <dbReference type="ARBA" id="ARBA00022792"/>
    </source>
</evidence>